<dbReference type="RefSeq" id="WP_150380764.1">
    <property type="nucleotide sequence ID" value="NZ_RZUI01000002.1"/>
</dbReference>
<evidence type="ECO:0000313" key="3">
    <source>
        <dbReference type="Proteomes" id="UP000412028"/>
    </source>
</evidence>
<name>A0A5M9ZME1_9BIFI</name>
<sequence length="96" mass="10697">MSKQLNIEEDTYRDVVITQTVEKTEYVFRAVVSTEGLKLGYKLAFGDGREWSQNLTADNLRLIARKINSLADNLDDPDSPIYGTALPPAPHPSSDD</sequence>
<dbReference type="EMBL" id="RZUI01000002">
    <property type="protein sequence ID" value="KAA8831591.1"/>
    <property type="molecule type" value="Genomic_DNA"/>
</dbReference>
<accession>A0A5M9ZME1</accession>
<feature type="compositionally biased region" description="Pro residues" evidence="1">
    <location>
        <begin position="87"/>
        <end position="96"/>
    </location>
</feature>
<evidence type="ECO:0000256" key="1">
    <source>
        <dbReference type="SAM" id="MobiDB-lite"/>
    </source>
</evidence>
<proteinExistence type="predicted"/>
<dbReference type="AlphaFoldDB" id="A0A5M9ZME1"/>
<comment type="caution">
    <text evidence="2">The sequence shown here is derived from an EMBL/GenBank/DDBJ whole genome shotgun (WGS) entry which is preliminary data.</text>
</comment>
<evidence type="ECO:0000313" key="2">
    <source>
        <dbReference type="EMBL" id="KAA8831591.1"/>
    </source>
</evidence>
<organism evidence="2 3">
    <name type="scientific">Bifidobacterium tissieri</name>
    <dbReference type="NCBI Taxonomy" id="1630162"/>
    <lineage>
        <taxon>Bacteria</taxon>
        <taxon>Bacillati</taxon>
        <taxon>Actinomycetota</taxon>
        <taxon>Actinomycetes</taxon>
        <taxon>Bifidobacteriales</taxon>
        <taxon>Bifidobacteriaceae</taxon>
        <taxon>Bifidobacterium</taxon>
    </lineage>
</organism>
<dbReference type="Proteomes" id="UP000412028">
    <property type="component" value="Unassembled WGS sequence"/>
</dbReference>
<protein>
    <submittedName>
        <fullName evidence="2">Uncharacterized protein</fullName>
    </submittedName>
</protein>
<feature type="region of interest" description="Disordered" evidence="1">
    <location>
        <begin position="72"/>
        <end position="96"/>
    </location>
</feature>
<gene>
    <name evidence="2" type="ORF">EMO89_02380</name>
</gene>
<reference evidence="2 3" key="1">
    <citation type="journal article" date="2019" name="Syst. Appl. Microbiol.">
        <title>Characterization of Bifidobacterium species in feaces of the Egyptian fruit bat: Description of B. vespertilionis sp. nov. and B. rousetti sp. nov.</title>
        <authorList>
            <person name="Modesto M."/>
            <person name="Satti M."/>
            <person name="Watanabe K."/>
            <person name="Puglisi E."/>
            <person name="Morelli L."/>
            <person name="Huang C.-H."/>
            <person name="Liou J.-S."/>
            <person name="Miyashita M."/>
            <person name="Tamura T."/>
            <person name="Saito S."/>
            <person name="Mori K."/>
            <person name="Huang L."/>
            <person name="Sciavilla P."/>
            <person name="Sandri C."/>
            <person name="Spiezio C."/>
            <person name="Vitali F."/>
            <person name="Cavalieri D."/>
            <person name="Perpetuini G."/>
            <person name="Tofalo R."/>
            <person name="Bonetti A."/>
            <person name="Arita M."/>
            <person name="Mattarelli P."/>
        </authorList>
    </citation>
    <scope>NUCLEOTIDE SEQUENCE [LARGE SCALE GENOMIC DNA]</scope>
    <source>
        <strain evidence="2 3">RST7</strain>
    </source>
</reference>